<dbReference type="SUPFAM" id="SSF51206">
    <property type="entry name" value="cAMP-binding domain-like"/>
    <property type="match status" value="1"/>
</dbReference>
<dbReference type="GO" id="GO:0005829">
    <property type="term" value="C:cytosol"/>
    <property type="evidence" value="ECO:0007669"/>
    <property type="project" value="TreeGrafter"/>
</dbReference>
<gene>
    <name evidence="6" type="primary">fixK_1</name>
    <name evidence="6" type="ORF">RSO01_12930</name>
</gene>
<evidence type="ECO:0000259" key="4">
    <source>
        <dbReference type="PROSITE" id="PS50042"/>
    </source>
</evidence>
<dbReference type="PROSITE" id="PS51063">
    <property type="entry name" value="HTH_CRP_2"/>
    <property type="match status" value="1"/>
</dbReference>
<comment type="caution">
    <text evidence="6">The sequence shown here is derived from an EMBL/GenBank/DDBJ whole genome shotgun (WGS) entry which is preliminary data.</text>
</comment>
<dbReference type="Gene3D" id="2.60.120.10">
    <property type="entry name" value="Jelly Rolls"/>
    <property type="match status" value="1"/>
</dbReference>
<dbReference type="CDD" id="cd00038">
    <property type="entry name" value="CAP_ED"/>
    <property type="match status" value="1"/>
</dbReference>
<dbReference type="GO" id="GO:0003677">
    <property type="term" value="F:DNA binding"/>
    <property type="evidence" value="ECO:0007669"/>
    <property type="project" value="UniProtKB-KW"/>
</dbReference>
<dbReference type="InterPro" id="IPR000595">
    <property type="entry name" value="cNMP-bd_dom"/>
</dbReference>
<evidence type="ECO:0000256" key="1">
    <source>
        <dbReference type="ARBA" id="ARBA00023015"/>
    </source>
</evidence>
<evidence type="ECO:0000313" key="7">
    <source>
        <dbReference type="Proteomes" id="UP000321058"/>
    </source>
</evidence>
<dbReference type="Pfam" id="PF00027">
    <property type="entry name" value="cNMP_binding"/>
    <property type="match status" value="1"/>
</dbReference>
<proteinExistence type="predicted"/>
<dbReference type="InterPro" id="IPR018335">
    <property type="entry name" value="Tscrpt_reg_HTH_Crp-type_CS"/>
</dbReference>
<keyword evidence="7" id="KW-1185">Reference proteome</keyword>
<dbReference type="PRINTS" id="PR00034">
    <property type="entry name" value="HTHCRP"/>
</dbReference>
<accession>A0A512N552</accession>
<dbReference type="SMART" id="SM00100">
    <property type="entry name" value="cNMP"/>
    <property type="match status" value="1"/>
</dbReference>
<dbReference type="CDD" id="cd00092">
    <property type="entry name" value="HTH_CRP"/>
    <property type="match status" value="1"/>
</dbReference>
<evidence type="ECO:0000256" key="3">
    <source>
        <dbReference type="ARBA" id="ARBA00023163"/>
    </source>
</evidence>
<dbReference type="GO" id="GO:0003700">
    <property type="term" value="F:DNA-binding transcription factor activity"/>
    <property type="evidence" value="ECO:0007669"/>
    <property type="project" value="InterPro"/>
</dbReference>
<dbReference type="PROSITE" id="PS50042">
    <property type="entry name" value="CNMP_BINDING_3"/>
    <property type="match status" value="1"/>
</dbReference>
<dbReference type="SUPFAM" id="SSF46785">
    <property type="entry name" value="Winged helix' DNA-binding domain"/>
    <property type="match status" value="1"/>
</dbReference>
<feature type="domain" description="Cyclic nucleotide-binding" evidence="4">
    <location>
        <begin position="35"/>
        <end position="106"/>
    </location>
</feature>
<dbReference type="InterPro" id="IPR014710">
    <property type="entry name" value="RmlC-like_jellyroll"/>
</dbReference>
<evidence type="ECO:0000313" key="6">
    <source>
        <dbReference type="EMBL" id="GEP54127.1"/>
    </source>
</evidence>
<keyword evidence="2" id="KW-0238">DNA-binding</keyword>
<name>A0A512N552_9HYPH</name>
<protein>
    <submittedName>
        <fullName evidence="6">Nitrogen fixation regulation protein FixK</fullName>
    </submittedName>
</protein>
<keyword evidence="1" id="KW-0805">Transcription regulation</keyword>
<dbReference type="EMBL" id="BKAJ01000023">
    <property type="protein sequence ID" value="GEP54127.1"/>
    <property type="molecule type" value="Genomic_DNA"/>
</dbReference>
<dbReference type="PANTHER" id="PTHR24567:SF75">
    <property type="entry name" value="FUMARATE AND NITRATE REDUCTION REGULATORY PROTEIN"/>
    <property type="match status" value="1"/>
</dbReference>
<dbReference type="PROSITE" id="PS00042">
    <property type="entry name" value="HTH_CRP_1"/>
    <property type="match status" value="1"/>
</dbReference>
<evidence type="ECO:0000259" key="5">
    <source>
        <dbReference type="PROSITE" id="PS51063"/>
    </source>
</evidence>
<dbReference type="PANTHER" id="PTHR24567">
    <property type="entry name" value="CRP FAMILY TRANSCRIPTIONAL REGULATORY PROTEIN"/>
    <property type="match status" value="1"/>
</dbReference>
<dbReference type="AlphaFoldDB" id="A0A512N552"/>
<dbReference type="InterPro" id="IPR012318">
    <property type="entry name" value="HTH_CRP"/>
</dbReference>
<dbReference type="Proteomes" id="UP000321058">
    <property type="component" value="Unassembled WGS sequence"/>
</dbReference>
<feature type="domain" description="HTH crp-type" evidence="5">
    <location>
        <begin position="167"/>
        <end position="241"/>
    </location>
</feature>
<dbReference type="InterPro" id="IPR036388">
    <property type="entry name" value="WH-like_DNA-bd_sf"/>
</dbReference>
<dbReference type="Pfam" id="PF13545">
    <property type="entry name" value="HTH_Crp_2"/>
    <property type="match status" value="1"/>
</dbReference>
<organism evidence="6 7">
    <name type="scientific">Reyranella soli</name>
    <dbReference type="NCBI Taxonomy" id="1230389"/>
    <lineage>
        <taxon>Bacteria</taxon>
        <taxon>Pseudomonadati</taxon>
        <taxon>Pseudomonadota</taxon>
        <taxon>Alphaproteobacteria</taxon>
        <taxon>Hyphomicrobiales</taxon>
        <taxon>Reyranellaceae</taxon>
        <taxon>Reyranella</taxon>
    </lineage>
</organism>
<dbReference type="Gene3D" id="1.10.10.10">
    <property type="entry name" value="Winged helix-like DNA-binding domain superfamily/Winged helix DNA-binding domain"/>
    <property type="match status" value="1"/>
</dbReference>
<keyword evidence="3" id="KW-0804">Transcription</keyword>
<dbReference type="InterPro" id="IPR036390">
    <property type="entry name" value="WH_DNA-bd_sf"/>
</dbReference>
<reference evidence="6 7" key="1">
    <citation type="submission" date="2019-07" db="EMBL/GenBank/DDBJ databases">
        <title>Whole genome shotgun sequence of Reyranella soli NBRC 108950.</title>
        <authorList>
            <person name="Hosoyama A."/>
            <person name="Uohara A."/>
            <person name="Ohji S."/>
            <person name="Ichikawa N."/>
        </authorList>
    </citation>
    <scope>NUCLEOTIDE SEQUENCE [LARGE SCALE GENOMIC DNA]</scope>
    <source>
        <strain evidence="6 7">NBRC 108950</strain>
    </source>
</reference>
<dbReference type="RefSeq" id="WP_170302879.1">
    <property type="nucleotide sequence ID" value="NZ_BKAJ01000023.1"/>
</dbReference>
<dbReference type="SMART" id="SM00419">
    <property type="entry name" value="HTH_CRP"/>
    <property type="match status" value="1"/>
</dbReference>
<dbReference type="InterPro" id="IPR050397">
    <property type="entry name" value="Env_Response_Regulators"/>
</dbReference>
<sequence>MNFTAPPGQPRGIAVGLKLLTSLPCDRCVGRSLNLCRPLDDARLRRLLALGGIRHWKRHETLFRAGDPMTSFFKIRKGIAAVSRALDDGRRQIVAVRAPGDCVGYLDNDGRYAFEGEALTDVEACAFDRRGFDAFAADHPDLAAAVSEALSSALKQTGQAMLVLGQLKSTERVAHFLCEIDALYRDRHIGGTPLVLHMSRGEIGDYLGLTIETVSRSMGKLKKRGLIGLIGSDGVVVLEGAKLREVGKVGAAPASVAAAF</sequence>
<dbReference type="InterPro" id="IPR018490">
    <property type="entry name" value="cNMP-bd_dom_sf"/>
</dbReference>
<evidence type="ECO:0000256" key="2">
    <source>
        <dbReference type="ARBA" id="ARBA00023125"/>
    </source>
</evidence>